<dbReference type="InterPro" id="IPR020526">
    <property type="entry name" value="Ribosomal_cL38"/>
</dbReference>
<evidence type="ECO:0000313" key="3">
    <source>
        <dbReference type="EMBL" id="CAE2306520.1"/>
    </source>
</evidence>
<feature type="region of interest" description="Disordered" evidence="1">
    <location>
        <begin position="37"/>
        <end position="79"/>
    </location>
</feature>
<protein>
    <submittedName>
        <fullName evidence="3">Uncharacterized protein</fullName>
    </submittedName>
</protein>
<sequence length="119" mass="13184">MARLLILCAAAMASIAEAFMPVAPQGAGLRCRTGVSSLSMAHHPNPKGALKARKNRPRKTRPSDINRKPPPYNPDPMSEVRASIPEFQKMDSKADMSKFHKNERNGRVLYLLKAPYVSQ</sequence>
<proteinExistence type="predicted"/>
<organism evidence="3">
    <name type="scientific">Guillardia theta</name>
    <name type="common">Cryptophyte</name>
    <name type="synonym">Cryptomonas phi</name>
    <dbReference type="NCBI Taxonomy" id="55529"/>
    <lineage>
        <taxon>Eukaryota</taxon>
        <taxon>Cryptophyceae</taxon>
        <taxon>Pyrenomonadales</taxon>
        <taxon>Geminigeraceae</taxon>
        <taxon>Guillardia</taxon>
    </lineage>
</organism>
<accession>A0A7S4KV47</accession>
<reference evidence="3" key="1">
    <citation type="submission" date="2021-01" db="EMBL/GenBank/DDBJ databases">
        <authorList>
            <person name="Corre E."/>
            <person name="Pelletier E."/>
            <person name="Niang G."/>
            <person name="Scheremetjew M."/>
            <person name="Finn R."/>
            <person name="Kale V."/>
            <person name="Holt S."/>
            <person name="Cochrane G."/>
            <person name="Meng A."/>
            <person name="Brown T."/>
            <person name="Cohen L."/>
        </authorList>
    </citation>
    <scope>NUCLEOTIDE SEQUENCE</scope>
    <source>
        <strain evidence="3">CCMP 2712</strain>
    </source>
</reference>
<dbReference type="GO" id="GO:0003735">
    <property type="term" value="F:structural constituent of ribosome"/>
    <property type="evidence" value="ECO:0007669"/>
    <property type="project" value="InterPro"/>
</dbReference>
<evidence type="ECO:0000256" key="1">
    <source>
        <dbReference type="SAM" id="MobiDB-lite"/>
    </source>
</evidence>
<evidence type="ECO:0000256" key="2">
    <source>
        <dbReference type="SAM" id="SignalP"/>
    </source>
</evidence>
<dbReference type="GO" id="GO:0006412">
    <property type="term" value="P:translation"/>
    <property type="evidence" value="ECO:0007669"/>
    <property type="project" value="InterPro"/>
</dbReference>
<keyword evidence="2" id="KW-0732">Signal</keyword>
<gene>
    <name evidence="3" type="ORF">GTHE00462_LOCUS18905</name>
</gene>
<name>A0A7S4KV47_GUITH</name>
<dbReference type="AlphaFoldDB" id="A0A7S4KV47"/>
<dbReference type="GO" id="GO:0005840">
    <property type="term" value="C:ribosome"/>
    <property type="evidence" value="ECO:0007669"/>
    <property type="project" value="InterPro"/>
</dbReference>
<feature type="compositionally biased region" description="Basic residues" evidence="1">
    <location>
        <begin position="50"/>
        <end position="60"/>
    </location>
</feature>
<dbReference type="GO" id="GO:0009507">
    <property type="term" value="C:chloroplast"/>
    <property type="evidence" value="ECO:0007669"/>
    <property type="project" value="InterPro"/>
</dbReference>
<dbReference type="EMBL" id="HBKN01024186">
    <property type="protein sequence ID" value="CAE2306520.1"/>
    <property type="molecule type" value="Transcribed_RNA"/>
</dbReference>
<dbReference type="Pfam" id="PF17257">
    <property type="entry name" value="DUF5323"/>
    <property type="match status" value="1"/>
</dbReference>
<dbReference type="GO" id="GO:0019843">
    <property type="term" value="F:rRNA binding"/>
    <property type="evidence" value="ECO:0007669"/>
    <property type="project" value="InterPro"/>
</dbReference>
<feature type="chain" id="PRO_5030659681" evidence="2">
    <location>
        <begin position="19"/>
        <end position="119"/>
    </location>
</feature>
<feature type="signal peptide" evidence="2">
    <location>
        <begin position="1"/>
        <end position="18"/>
    </location>
</feature>